<proteinExistence type="predicted"/>
<accession>A0ABS8HYG1</accession>
<evidence type="ECO:0000313" key="1">
    <source>
        <dbReference type="EMBL" id="MCC5468165.1"/>
    </source>
</evidence>
<dbReference type="Proteomes" id="UP001165492">
    <property type="component" value="Unassembled WGS sequence"/>
</dbReference>
<protein>
    <submittedName>
        <fullName evidence="1">Uncharacterized protein</fullName>
    </submittedName>
</protein>
<evidence type="ECO:0000313" key="2">
    <source>
        <dbReference type="Proteomes" id="UP001165492"/>
    </source>
</evidence>
<reference evidence="1" key="1">
    <citation type="submission" date="2021-11" db="EMBL/GenBank/DDBJ databases">
        <title>Description of a new species Pelosinus isolated from the bottom sediments of Lake Baikal.</title>
        <authorList>
            <person name="Zakharyuk A."/>
        </authorList>
    </citation>
    <scope>NUCLEOTIDE SEQUENCE</scope>
    <source>
        <strain evidence="1">Bkl1</strain>
    </source>
</reference>
<dbReference type="RefSeq" id="WP_007961343.1">
    <property type="nucleotide sequence ID" value="NZ_JAJHJB010000051.1"/>
</dbReference>
<name>A0ABS8HYG1_9FIRM</name>
<dbReference type="EMBL" id="JAJHJB010000051">
    <property type="protein sequence ID" value="MCC5468165.1"/>
    <property type="molecule type" value="Genomic_DNA"/>
</dbReference>
<keyword evidence="2" id="KW-1185">Reference proteome</keyword>
<comment type="caution">
    <text evidence="1">The sequence shown here is derived from an EMBL/GenBank/DDBJ whole genome shotgun (WGS) entry which is preliminary data.</text>
</comment>
<organism evidence="1 2">
    <name type="scientific">Pelosinus baikalensis</name>
    <dbReference type="NCBI Taxonomy" id="2892015"/>
    <lineage>
        <taxon>Bacteria</taxon>
        <taxon>Bacillati</taxon>
        <taxon>Bacillota</taxon>
        <taxon>Negativicutes</taxon>
        <taxon>Selenomonadales</taxon>
        <taxon>Sporomusaceae</taxon>
        <taxon>Pelosinus</taxon>
    </lineage>
</organism>
<sequence length="58" mass="6298">MKNIDMVVEGDILTIRVDLSKRFGKSSSGKSIIIASTEGNQSIPSNDDIKIGLNVYTK</sequence>
<gene>
    <name evidence="1" type="ORF">LMF89_22775</name>
</gene>